<feature type="transmembrane region" description="Helical" evidence="1">
    <location>
        <begin position="114"/>
        <end position="135"/>
    </location>
</feature>
<keyword evidence="1" id="KW-1133">Transmembrane helix</keyword>
<feature type="transmembrane region" description="Helical" evidence="1">
    <location>
        <begin position="31"/>
        <end position="50"/>
    </location>
</feature>
<proteinExistence type="predicted"/>
<keyword evidence="3" id="KW-1185">Reference proteome</keyword>
<dbReference type="OrthoDB" id="2381481at2"/>
<dbReference type="RefSeq" id="WP_146201008.1">
    <property type="nucleotide sequence ID" value="NZ_QGGL01000012.1"/>
</dbReference>
<evidence type="ECO:0008006" key="4">
    <source>
        <dbReference type="Google" id="ProtNLM"/>
    </source>
</evidence>
<accession>A0A316DAR0</accession>
<dbReference type="EMBL" id="QGGL01000012">
    <property type="protein sequence ID" value="PWK10252.1"/>
    <property type="molecule type" value="Genomic_DNA"/>
</dbReference>
<reference evidence="2 3" key="1">
    <citation type="submission" date="2018-05" db="EMBL/GenBank/DDBJ databases">
        <title>Genomic Encyclopedia of Type Strains, Phase IV (KMG-IV): sequencing the most valuable type-strain genomes for metagenomic binning, comparative biology and taxonomic classification.</title>
        <authorList>
            <person name="Goeker M."/>
        </authorList>
    </citation>
    <scope>NUCLEOTIDE SEQUENCE [LARGE SCALE GENOMIC DNA]</scope>
    <source>
        <strain evidence="2 3">DSM 18773</strain>
    </source>
</reference>
<keyword evidence="1" id="KW-0812">Transmembrane</keyword>
<name>A0A316DAR0_9BACL</name>
<organism evidence="2 3">
    <name type="scientific">Tumebacillus permanentifrigoris</name>
    <dbReference type="NCBI Taxonomy" id="378543"/>
    <lineage>
        <taxon>Bacteria</taxon>
        <taxon>Bacillati</taxon>
        <taxon>Bacillota</taxon>
        <taxon>Bacilli</taxon>
        <taxon>Bacillales</taxon>
        <taxon>Alicyclobacillaceae</taxon>
        <taxon>Tumebacillus</taxon>
    </lineage>
</organism>
<dbReference type="Proteomes" id="UP000245634">
    <property type="component" value="Unassembled WGS sequence"/>
</dbReference>
<comment type="caution">
    <text evidence="2">The sequence shown here is derived from an EMBL/GenBank/DDBJ whole genome shotgun (WGS) entry which is preliminary data.</text>
</comment>
<feature type="transmembrane region" description="Helical" evidence="1">
    <location>
        <begin position="174"/>
        <end position="201"/>
    </location>
</feature>
<feature type="transmembrane region" description="Helical" evidence="1">
    <location>
        <begin position="141"/>
        <end position="162"/>
    </location>
</feature>
<gene>
    <name evidence="2" type="ORF">C7459_11273</name>
</gene>
<keyword evidence="1" id="KW-0472">Membrane</keyword>
<sequence>MLSLLRALLFRPHAILEHLLKNPSPEASSRLGFLIIVLTMIDTAIMVGMSPKLDTYVSPMIKWLLVLILPPIEYLIQRFFFVLTSRLGLLMFASDKMPRTPEERQEKTRQLKLVFPYIIYPMAFFSLLAAPFYGIVFVQDWFFILGMVYYFLLSVFALRTMYGVSSNVAFWSPILVQFIVFIVIAVLLTILVMIGLLAGVIPELPNPM</sequence>
<dbReference type="AlphaFoldDB" id="A0A316DAR0"/>
<evidence type="ECO:0000256" key="1">
    <source>
        <dbReference type="SAM" id="Phobius"/>
    </source>
</evidence>
<evidence type="ECO:0000313" key="2">
    <source>
        <dbReference type="EMBL" id="PWK10252.1"/>
    </source>
</evidence>
<protein>
    <recommendedName>
        <fullName evidence="4">Yip1-like protein</fullName>
    </recommendedName>
</protein>
<evidence type="ECO:0000313" key="3">
    <source>
        <dbReference type="Proteomes" id="UP000245634"/>
    </source>
</evidence>